<evidence type="ECO:0000313" key="2">
    <source>
        <dbReference type="WBParaSite" id="PSU_v2.g4426.t1"/>
    </source>
</evidence>
<dbReference type="WBParaSite" id="PSU_v2.g4426.t1">
    <property type="protein sequence ID" value="PSU_v2.g4426.t1"/>
    <property type="gene ID" value="PSU_v2.g4426"/>
</dbReference>
<organism evidence="1 2">
    <name type="scientific">Panagrolaimus superbus</name>
    <dbReference type="NCBI Taxonomy" id="310955"/>
    <lineage>
        <taxon>Eukaryota</taxon>
        <taxon>Metazoa</taxon>
        <taxon>Ecdysozoa</taxon>
        <taxon>Nematoda</taxon>
        <taxon>Chromadorea</taxon>
        <taxon>Rhabditida</taxon>
        <taxon>Tylenchina</taxon>
        <taxon>Panagrolaimomorpha</taxon>
        <taxon>Panagrolaimoidea</taxon>
        <taxon>Panagrolaimidae</taxon>
        <taxon>Panagrolaimus</taxon>
    </lineage>
</organism>
<keyword evidence="1" id="KW-1185">Reference proteome</keyword>
<accession>A0A914YWE1</accession>
<evidence type="ECO:0000313" key="1">
    <source>
        <dbReference type="Proteomes" id="UP000887577"/>
    </source>
</evidence>
<dbReference type="Proteomes" id="UP000887577">
    <property type="component" value="Unplaced"/>
</dbReference>
<proteinExistence type="predicted"/>
<reference evidence="2" key="1">
    <citation type="submission" date="2022-11" db="UniProtKB">
        <authorList>
            <consortium name="WormBaseParasite"/>
        </authorList>
    </citation>
    <scope>IDENTIFICATION</scope>
</reference>
<protein>
    <submittedName>
        <fullName evidence="2">Uncharacterized protein</fullName>
    </submittedName>
</protein>
<name>A0A914YWE1_9BILA</name>
<sequence length="189" mass="21722">MPHLIVTTTTLSKNSKTIIEINENLKFAIIPQKCVDMDNCYELEIKKINGDFELQNVSYHLGNCEFKNKNTFLQHSLWIDEKTEHVFSLLTDDVKFNVVVSAIYEFKIEEEQIKYLEAFELFRGKIILSKQNNKTFEYTVSKGPTGYAVITVKNSEGVRINGLTGDYTFSWAPDNGDIVQKLSFVFKAD</sequence>
<dbReference type="AlphaFoldDB" id="A0A914YWE1"/>